<dbReference type="EMBL" id="CAJRAF010000002">
    <property type="protein sequence ID" value="CAG5005345.1"/>
    <property type="molecule type" value="Genomic_DNA"/>
</dbReference>
<accession>A0A916N6U2</accession>
<dbReference type="GO" id="GO:0003677">
    <property type="term" value="F:DNA binding"/>
    <property type="evidence" value="ECO:0007669"/>
    <property type="project" value="UniProtKB-KW"/>
</dbReference>
<proteinExistence type="predicted"/>
<dbReference type="AlphaFoldDB" id="A0A916N6U2"/>
<evidence type="ECO:0000256" key="1">
    <source>
        <dbReference type="ARBA" id="ARBA00023125"/>
    </source>
</evidence>
<dbReference type="Pfam" id="PF07883">
    <property type="entry name" value="Cupin_2"/>
    <property type="match status" value="1"/>
</dbReference>
<dbReference type="PANTHER" id="PTHR46797">
    <property type="entry name" value="HTH-TYPE TRANSCRIPTIONAL REGULATOR"/>
    <property type="match status" value="1"/>
</dbReference>
<dbReference type="CDD" id="cd02209">
    <property type="entry name" value="cupin_XRE_C"/>
    <property type="match status" value="1"/>
</dbReference>
<feature type="domain" description="HTH cro/C1-type" evidence="2">
    <location>
        <begin position="43"/>
        <end position="97"/>
    </location>
</feature>
<dbReference type="InterPro" id="IPR010982">
    <property type="entry name" value="Lambda_DNA-bd_dom_sf"/>
</dbReference>
<dbReference type="InterPro" id="IPR001387">
    <property type="entry name" value="Cro/C1-type_HTH"/>
</dbReference>
<dbReference type="SMART" id="SM00530">
    <property type="entry name" value="HTH_XRE"/>
    <property type="match status" value="1"/>
</dbReference>
<dbReference type="Pfam" id="PF01381">
    <property type="entry name" value="HTH_3"/>
    <property type="match status" value="1"/>
</dbReference>
<protein>
    <recommendedName>
        <fullName evidence="2">HTH cro/C1-type domain-containing protein</fullName>
    </recommendedName>
</protein>
<comment type="caution">
    <text evidence="3">The sequence shown here is derived from an EMBL/GenBank/DDBJ whole genome shotgun (WGS) entry which is preliminary data.</text>
</comment>
<evidence type="ECO:0000259" key="2">
    <source>
        <dbReference type="PROSITE" id="PS50943"/>
    </source>
</evidence>
<evidence type="ECO:0000313" key="4">
    <source>
        <dbReference type="Proteomes" id="UP000680038"/>
    </source>
</evidence>
<dbReference type="GO" id="GO:0005829">
    <property type="term" value="C:cytosol"/>
    <property type="evidence" value="ECO:0007669"/>
    <property type="project" value="TreeGrafter"/>
</dbReference>
<organism evidence="3 4">
    <name type="scientific">Dyadobacter helix</name>
    <dbReference type="NCBI Taxonomy" id="2822344"/>
    <lineage>
        <taxon>Bacteria</taxon>
        <taxon>Pseudomonadati</taxon>
        <taxon>Bacteroidota</taxon>
        <taxon>Cytophagia</taxon>
        <taxon>Cytophagales</taxon>
        <taxon>Spirosomataceae</taxon>
        <taxon>Dyadobacter</taxon>
    </lineage>
</organism>
<dbReference type="Gene3D" id="2.60.120.10">
    <property type="entry name" value="Jelly Rolls"/>
    <property type="match status" value="1"/>
</dbReference>
<dbReference type="Gene3D" id="1.10.260.40">
    <property type="entry name" value="lambda repressor-like DNA-binding domains"/>
    <property type="match status" value="1"/>
</dbReference>
<dbReference type="PROSITE" id="PS50943">
    <property type="entry name" value="HTH_CROC1"/>
    <property type="match status" value="1"/>
</dbReference>
<dbReference type="InterPro" id="IPR050807">
    <property type="entry name" value="TransReg_Diox_bact_type"/>
</dbReference>
<dbReference type="SUPFAM" id="SSF47413">
    <property type="entry name" value="lambda repressor-like DNA-binding domains"/>
    <property type="match status" value="1"/>
</dbReference>
<dbReference type="GO" id="GO:0003700">
    <property type="term" value="F:DNA-binding transcription factor activity"/>
    <property type="evidence" value="ECO:0007669"/>
    <property type="project" value="TreeGrafter"/>
</dbReference>
<evidence type="ECO:0000313" key="3">
    <source>
        <dbReference type="EMBL" id="CAG5005345.1"/>
    </source>
</evidence>
<dbReference type="InterPro" id="IPR013096">
    <property type="entry name" value="Cupin_2"/>
</dbReference>
<dbReference type="Proteomes" id="UP000680038">
    <property type="component" value="Unassembled WGS sequence"/>
</dbReference>
<keyword evidence="4" id="KW-1185">Reference proteome</keyword>
<dbReference type="PANTHER" id="PTHR46797:SF1">
    <property type="entry name" value="METHYLPHOSPHONATE SYNTHASE"/>
    <property type="match status" value="1"/>
</dbReference>
<dbReference type="InterPro" id="IPR011051">
    <property type="entry name" value="RmlC_Cupin_sf"/>
</dbReference>
<gene>
    <name evidence="3" type="ORF">DYBT9275_03564</name>
</gene>
<dbReference type="SUPFAM" id="SSF51182">
    <property type="entry name" value="RmlC-like cupins"/>
    <property type="match status" value="1"/>
</dbReference>
<dbReference type="CDD" id="cd00093">
    <property type="entry name" value="HTH_XRE"/>
    <property type="match status" value="1"/>
</dbReference>
<name>A0A916N6U2_9BACT</name>
<reference evidence="3" key="1">
    <citation type="submission" date="2021-04" db="EMBL/GenBank/DDBJ databases">
        <authorList>
            <person name="Rodrigo-Torres L."/>
            <person name="Arahal R. D."/>
            <person name="Lucena T."/>
        </authorList>
    </citation>
    <scope>NUCLEOTIDE SEQUENCE</scope>
    <source>
        <strain evidence="3">CECT 9275</strain>
    </source>
</reference>
<dbReference type="InterPro" id="IPR014710">
    <property type="entry name" value="RmlC-like_jellyroll"/>
</dbReference>
<keyword evidence="1" id="KW-0238">DNA-binding</keyword>
<sequence>MAGMTSNLHKLTSVLRFYIYHRLSGHTNSIMQDDILFQISNKLKEVRKNKGVTLQEIADEAGVTKSLVSQIENSRTIPSLPVMLGLIQALDIDLNFFFKDIISGTSRENVLIRKKESYQPFTKENAKGFFYQRIFSKQFKDNHIDVVLLRLEKGARRPMVRTNAYEFKYVLQGSVEYTVGKNKYVLNQGDSMFFDANELHNPKCIDGDEALLLVIYFFNETA</sequence>